<evidence type="ECO:0000313" key="2">
    <source>
        <dbReference type="Proteomes" id="UP000269271"/>
    </source>
</evidence>
<dbReference type="Proteomes" id="UP000269271">
    <property type="component" value="Unassembled WGS sequence"/>
</dbReference>
<dbReference type="EMBL" id="QTQX01000011">
    <property type="protein sequence ID" value="RQT27574.1"/>
    <property type="molecule type" value="Genomic_DNA"/>
</dbReference>
<gene>
    <name evidence="1" type="ORF">DF037_18070</name>
</gene>
<dbReference type="RefSeq" id="WP_124618321.1">
    <property type="nucleotide sequence ID" value="NZ_JAPQZI010000020.1"/>
</dbReference>
<name>A0A3N8QUV9_9BURK</name>
<proteinExistence type="predicted"/>
<accession>A0A3N8QUV9</accession>
<evidence type="ECO:0000313" key="1">
    <source>
        <dbReference type="EMBL" id="RQT27574.1"/>
    </source>
</evidence>
<organism evidence="1 2">
    <name type="scientific">Burkholderia contaminans</name>
    <dbReference type="NCBI Taxonomy" id="488447"/>
    <lineage>
        <taxon>Bacteria</taxon>
        <taxon>Pseudomonadati</taxon>
        <taxon>Pseudomonadota</taxon>
        <taxon>Betaproteobacteria</taxon>
        <taxon>Burkholderiales</taxon>
        <taxon>Burkholderiaceae</taxon>
        <taxon>Burkholderia</taxon>
        <taxon>Burkholderia cepacia complex</taxon>
    </lineage>
</organism>
<protein>
    <submittedName>
        <fullName evidence="1">Uncharacterized protein</fullName>
    </submittedName>
</protein>
<dbReference type="AlphaFoldDB" id="A0A3N8QUV9"/>
<reference evidence="1 2" key="1">
    <citation type="submission" date="2018-08" db="EMBL/GenBank/DDBJ databases">
        <title>Comparative analysis of Burkholderia isolates from Puerto Rico.</title>
        <authorList>
            <person name="Hall C."/>
            <person name="Sahl J."/>
            <person name="Wagner D."/>
        </authorList>
    </citation>
    <scope>NUCLEOTIDE SEQUENCE [LARGE SCALE GENOMIC DNA]</scope>
    <source>
        <strain evidence="1 2">Bp9001</strain>
    </source>
</reference>
<sequence length="413" mass="46699">MTERSAAPTRGEELPADMVAIREAVIAAIGDIMPAGPPVSHDEAKCFFLSSWTKAGRDLPPYYLVYFLLIDLLGFPHLGQWEKVAWAVPVRLHGKLYGVEHRKMGIGIFAPNSDPSATRSAKPNEEAEGDAREICRLLKRAVNIAEPYFEWRARTAAKGPDINVLNRGAVLFERYRFFREQFEALSSEALRRRDEMTKPAETLSDRKLRFSHMFPGLRLREKAEWSAQAAIEAFFSWTEHIFIHLAILQGRVRNGDEVAKLAEADWKTKFRAALDIDDPETKVHYDNLLALRTQIRNFMAHGAFGKRGEAFNFHSGAGAVPVLLARNPRHRYSLTGGPEFVEQSALQEIELFIAHLWSGTREPARECMESELPTVLTYATDGTYARVMRSGGSVKEFIDDHVAKQERAANMDW</sequence>
<comment type="caution">
    <text evidence="1">The sequence shown here is derived from an EMBL/GenBank/DDBJ whole genome shotgun (WGS) entry which is preliminary data.</text>
</comment>